<dbReference type="InterPro" id="IPR011004">
    <property type="entry name" value="Trimer_LpxA-like_sf"/>
</dbReference>
<dbReference type="GO" id="GO:0016746">
    <property type="term" value="F:acyltransferase activity"/>
    <property type="evidence" value="ECO:0007669"/>
    <property type="project" value="UniProtKB-KW"/>
</dbReference>
<dbReference type="CDD" id="cd04647">
    <property type="entry name" value="LbH_MAT_like"/>
    <property type="match status" value="1"/>
</dbReference>
<evidence type="ECO:0000256" key="2">
    <source>
        <dbReference type="ARBA" id="ARBA00022679"/>
    </source>
</evidence>
<comment type="caution">
    <text evidence="4">The sequence shown here is derived from an EMBL/GenBank/DDBJ whole genome shotgun (WGS) entry which is preliminary data.</text>
</comment>
<accession>A0ABT5HP32</accession>
<evidence type="ECO:0000256" key="3">
    <source>
        <dbReference type="ARBA" id="ARBA00023315"/>
    </source>
</evidence>
<name>A0ABT5HP32_9CAUL</name>
<dbReference type="InterPro" id="IPR050179">
    <property type="entry name" value="Trans_hexapeptide_repeat"/>
</dbReference>
<protein>
    <submittedName>
        <fullName evidence="4">Acyltransferase</fullName>
    </submittedName>
</protein>
<gene>
    <name evidence="4" type="ORF">PQU92_00500</name>
</gene>
<comment type="similarity">
    <text evidence="1">Belongs to the transferase hexapeptide repeat family.</text>
</comment>
<keyword evidence="2" id="KW-0808">Transferase</keyword>
<dbReference type="Proteomes" id="UP001214854">
    <property type="component" value="Unassembled WGS sequence"/>
</dbReference>
<dbReference type="EMBL" id="JAQQKX010000001">
    <property type="protein sequence ID" value="MDC7681743.1"/>
    <property type="molecule type" value="Genomic_DNA"/>
</dbReference>
<proteinExistence type="inferred from homology"/>
<reference evidence="4 5" key="1">
    <citation type="submission" date="2023-01" db="EMBL/GenBank/DDBJ databases">
        <title>Novel species of the genus Asticcacaulis isolated from rivers.</title>
        <authorList>
            <person name="Lu H."/>
        </authorList>
    </citation>
    <scope>NUCLEOTIDE SEQUENCE [LARGE SCALE GENOMIC DNA]</scope>
    <source>
        <strain evidence="4 5">BYS171W</strain>
    </source>
</reference>
<keyword evidence="3 4" id="KW-0012">Acyltransferase</keyword>
<dbReference type="SUPFAM" id="SSF51161">
    <property type="entry name" value="Trimeric LpxA-like enzymes"/>
    <property type="match status" value="1"/>
</dbReference>
<keyword evidence="5" id="KW-1185">Reference proteome</keyword>
<dbReference type="PANTHER" id="PTHR43300:SF12">
    <property type="entry name" value="CHLORAMPHENICOL ACETYLTRANSFERASE"/>
    <property type="match status" value="1"/>
</dbReference>
<organism evidence="4 5">
    <name type="scientific">Asticcacaulis aquaticus</name>
    <dbReference type="NCBI Taxonomy" id="2984212"/>
    <lineage>
        <taxon>Bacteria</taxon>
        <taxon>Pseudomonadati</taxon>
        <taxon>Pseudomonadota</taxon>
        <taxon>Alphaproteobacteria</taxon>
        <taxon>Caulobacterales</taxon>
        <taxon>Caulobacteraceae</taxon>
        <taxon>Asticcacaulis</taxon>
    </lineage>
</organism>
<sequence length="194" mass="20949">MPGCNSDFFSQEEVDRMQFGCIGDEVLIHKTCIIVDTRKIFLGNRVRIDANCLLSVGSSLLIGNNVHLAAQTIVSGHADITIEEYAGCSFGVKILSSSDDFSGNYMTNPTVRSEYTNVHSSAVRVSRHAIIGAGSVVLPGVTIGEGGAIGSQSLVNSDTEAWSIYAGVPVKRLRARSRELLDREHLYKSTLSKN</sequence>
<evidence type="ECO:0000313" key="4">
    <source>
        <dbReference type="EMBL" id="MDC7681743.1"/>
    </source>
</evidence>
<dbReference type="PANTHER" id="PTHR43300">
    <property type="entry name" value="ACETYLTRANSFERASE"/>
    <property type="match status" value="1"/>
</dbReference>
<evidence type="ECO:0000313" key="5">
    <source>
        <dbReference type="Proteomes" id="UP001214854"/>
    </source>
</evidence>
<dbReference type="Gene3D" id="2.160.10.10">
    <property type="entry name" value="Hexapeptide repeat proteins"/>
    <property type="match status" value="1"/>
</dbReference>
<evidence type="ECO:0000256" key="1">
    <source>
        <dbReference type="ARBA" id="ARBA00007274"/>
    </source>
</evidence>
<dbReference type="RefSeq" id="WP_272746265.1">
    <property type="nucleotide sequence ID" value="NZ_JAQQKX010000001.1"/>
</dbReference>